<evidence type="ECO:0000313" key="1">
    <source>
        <dbReference type="EMBL" id="MCZ4517836.1"/>
    </source>
</evidence>
<gene>
    <name evidence="1" type="ORF">O4220_04845</name>
</gene>
<comment type="caution">
    <text evidence="1">The sequence shown here is derived from an EMBL/GenBank/DDBJ whole genome shotgun (WGS) entry which is preliminary data.</text>
</comment>
<organism evidence="1 2">
    <name type="scientific">Rhodococcus ruber</name>
    <dbReference type="NCBI Taxonomy" id="1830"/>
    <lineage>
        <taxon>Bacteria</taxon>
        <taxon>Bacillati</taxon>
        <taxon>Actinomycetota</taxon>
        <taxon>Actinomycetes</taxon>
        <taxon>Mycobacteriales</taxon>
        <taxon>Nocardiaceae</taxon>
        <taxon>Rhodococcus</taxon>
    </lineage>
</organism>
<sequence length="89" mass="9502">MGIRAARLHGLIPRALATAMVAVPTRHDPIGSAEQTVLDSVKRPGLGDAEGVVWPAVEQLYLRCDPEGSAEIAGAQKMRTTSARLGERR</sequence>
<evidence type="ECO:0000313" key="2">
    <source>
        <dbReference type="Proteomes" id="UP001081071"/>
    </source>
</evidence>
<proteinExistence type="predicted"/>
<dbReference type="EMBL" id="JAPWIJ010000002">
    <property type="protein sequence ID" value="MCZ4517836.1"/>
    <property type="molecule type" value="Genomic_DNA"/>
</dbReference>
<dbReference type="Proteomes" id="UP001081071">
    <property type="component" value="Unassembled WGS sequence"/>
</dbReference>
<name>A0ABT4MA46_9NOCA</name>
<accession>A0ABT4MA46</accession>
<protein>
    <submittedName>
        <fullName evidence="1">Uncharacterized protein</fullName>
    </submittedName>
</protein>
<keyword evidence="2" id="KW-1185">Reference proteome</keyword>
<reference evidence="1" key="1">
    <citation type="submission" date="2022-12" db="EMBL/GenBank/DDBJ databases">
        <authorList>
            <person name="Krivoruchko A.V."/>
            <person name="Elkin A."/>
        </authorList>
    </citation>
    <scope>NUCLEOTIDE SEQUENCE</scope>
    <source>
        <strain evidence="1">IEGM 1391</strain>
    </source>
</reference>
<dbReference type="RefSeq" id="WP_269602504.1">
    <property type="nucleotide sequence ID" value="NZ_JAPWIJ010000002.1"/>
</dbReference>